<feature type="transmembrane region" description="Helical" evidence="8">
    <location>
        <begin position="336"/>
        <end position="354"/>
    </location>
</feature>
<evidence type="ECO:0000256" key="8">
    <source>
        <dbReference type="SAM" id="Phobius"/>
    </source>
</evidence>
<evidence type="ECO:0000256" key="3">
    <source>
        <dbReference type="ARBA" id="ARBA00022676"/>
    </source>
</evidence>
<feature type="transmembrane region" description="Helical" evidence="8">
    <location>
        <begin position="104"/>
        <end position="123"/>
    </location>
</feature>
<keyword evidence="3" id="KW-0328">Glycosyltransferase</keyword>
<proteinExistence type="predicted"/>
<keyword evidence="11" id="KW-1185">Reference proteome</keyword>
<evidence type="ECO:0000256" key="1">
    <source>
        <dbReference type="ARBA" id="ARBA00004651"/>
    </source>
</evidence>
<gene>
    <name evidence="10" type="ORF">IAI61_18270</name>
</gene>
<feature type="transmembrane region" description="Helical" evidence="8">
    <location>
        <begin position="156"/>
        <end position="174"/>
    </location>
</feature>
<sequence length="562" mass="60458">MPPLTPLGNALDRLPDTRWPRLMLLLLCLLLWLPGFFTLPPGDRDESRFAQASRQMVDSGDYVRIRFGEEARNKKPVGIHWAQAASVHVAEALRIGDRTQIWPYRVPSLLGALLGVLATFHWGRALVGRRAAFLAAAMLASCLVLVVETHIAKTDAAMFATVAAAMGLLGRAYLAPGTFTARQAAGFWLVLGVSILLKGPIGPMVVALAVLTLAIADRGGRWLKVLRPAWGVPLTLLVVAPWFIAIGLATEGRFFAEAVGGDMLAKVNSGEEAHWGPPGYYLLTFLIAAFPAAFLVLRGLPAAWRDRLNPATRFLLAWIIPSWLVFEAVATKLPHYSLPMFPPLMLLGAAWAMDPLRRPAPRWLRWVGVGALVLGAAGLGLASAVLPWLADRRIDPVALLGIPAAALFLWGVLGEIRRGAMARAGLAAAILVIPLYAVAMGGVLPRLSAPWIAPRVAALLAERAPELQPAERLPPGRFGVSGFHEPSQLFATGTNTVLLRNGAAAAAFLAEAPGRFAAVGDRDIAAFRAEAQRLGLAPREEGMVEGYFYTRGRHLVLRLFGS</sequence>
<feature type="transmembrane region" description="Helical" evidence="8">
    <location>
        <begin position="280"/>
        <end position="300"/>
    </location>
</feature>
<comment type="caution">
    <text evidence="10">The sequence shown here is derived from an EMBL/GenBank/DDBJ whole genome shotgun (WGS) entry which is preliminary data.</text>
</comment>
<evidence type="ECO:0000256" key="4">
    <source>
        <dbReference type="ARBA" id="ARBA00022679"/>
    </source>
</evidence>
<evidence type="ECO:0000313" key="10">
    <source>
        <dbReference type="EMBL" id="MBO1080992.1"/>
    </source>
</evidence>
<feature type="transmembrane region" description="Helical" evidence="8">
    <location>
        <begin position="366"/>
        <end position="390"/>
    </location>
</feature>
<dbReference type="Pfam" id="PF13231">
    <property type="entry name" value="PMT_2"/>
    <property type="match status" value="1"/>
</dbReference>
<keyword evidence="5 8" id="KW-0812">Transmembrane</keyword>
<feature type="transmembrane region" description="Helical" evidence="8">
    <location>
        <begin position="425"/>
        <end position="444"/>
    </location>
</feature>
<evidence type="ECO:0000256" key="2">
    <source>
        <dbReference type="ARBA" id="ARBA00022475"/>
    </source>
</evidence>
<feature type="transmembrane region" description="Helical" evidence="8">
    <location>
        <begin position="129"/>
        <end position="147"/>
    </location>
</feature>
<feature type="transmembrane region" description="Helical" evidence="8">
    <location>
        <begin position="312"/>
        <end position="330"/>
    </location>
</feature>
<evidence type="ECO:0000256" key="7">
    <source>
        <dbReference type="ARBA" id="ARBA00023136"/>
    </source>
</evidence>
<keyword evidence="4" id="KW-0808">Transferase</keyword>
<evidence type="ECO:0000256" key="6">
    <source>
        <dbReference type="ARBA" id="ARBA00022989"/>
    </source>
</evidence>
<organism evidence="10 11">
    <name type="scientific">Roseomonas haemaphysalidis</name>
    <dbReference type="NCBI Taxonomy" id="2768162"/>
    <lineage>
        <taxon>Bacteria</taxon>
        <taxon>Pseudomonadati</taxon>
        <taxon>Pseudomonadota</taxon>
        <taxon>Alphaproteobacteria</taxon>
        <taxon>Acetobacterales</taxon>
        <taxon>Roseomonadaceae</taxon>
        <taxon>Roseomonas</taxon>
    </lineage>
</organism>
<dbReference type="Proteomes" id="UP001518989">
    <property type="component" value="Unassembled WGS sequence"/>
</dbReference>
<accession>A0ABS3KU40</accession>
<dbReference type="PANTHER" id="PTHR33908">
    <property type="entry name" value="MANNOSYLTRANSFERASE YKCB-RELATED"/>
    <property type="match status" value="1"/>
</dbReference>
<feature type="domain" description="Glycosyltransferase RgtA/B/C/D-like" evidence="9">
    <location>
        <begin position="75"/>
        <end position="243"/>
    </location>
</feature>
<dbReference type="InterPro" id="IPR038731">
    <property type="entry name" value="RgtA/B/C-like"/>
</dbReference>
<feature type="transmembrane region" description="Helical" evidence="8">
    <location>
        <begin position="186"/>
        <end position="216"/>
    </location>
</feature>
<comment type="subcellular location">
    <subcellularLocation>
        <location evidence="1">Cell membrane</location>
        <topology evidence="1">Multi-pass membrane protein</topology>
    </subcellularLocation>
</comment>
<evidence type="ECO:0000259" key="9">
    <source>
        <dbReference type="Pfam" id="PF13231"/>
    </source>
</evidence>
<feature type="transmembrane region" description="Helical" evidence="8">
    <location>
        <begin position="20"/>
        <end position="39"/>
    </location>
</feature>
<dbReference type="InterPro" id="IPR050297">
    <property type="entry name" value="LipidA_mod_glycosyltrf_83"/>
</dbReference>
<protein>
    <submittedName>
        <fullName evidence="10">Glycosyltransferase family 39 protein</fullName>
    </submittedName>
</protein>
<name>A0ABS3KU40_9PROT</name>
<keyword evidence="2" id="KW-1003">Cell membrane</keyword>
<feature type="transmembrane region" description="Helical" evidence="8">
    <location>
        <begin position="396"/>
        <end position="413"/>
    </location>
</feature>
<feature type="transmembrane region" description="Helical" evidence="8">
    <location>
        <begin position="228"/>
        <end position="249"/>
    </location>
</feature>
<dbReference type="RefSeq" id="WP_207419161.1">
    <property type="nucleotide sequence ID" value="NZ_CP061177.1"/>
</dbReference>
<keyword evidence="6 8" id="KW-1133">Transmembrane helix</keyword>
<dbReference type="EMBL" id="JACTNG010000011">
    <property type="protein sequence ID" value="MBO1080992.1"/>
    <property type="molecule type" value="Genomic_DNA"/>
</dbReference>
<keyword evidence="7 8" id="KW-0472">Membrane</keyword>
<reference evidence="10 11" key="1">
    <citation type="submission" date="2020-09" db="EMBL/GenBank/DDBJ databases">
        <title>Roseomonas.</title>
        <authorList>
            <person name="Zhu W."/>
        </authorList>
    </citation>
    <scope>NUCLEOTIDE SEQUENCE [LARGE SCALE GENOMIC DNA]</scope>
    <source>
        <strain evidence="10 11">573</strain>
    </source>
</reference>
<dbReference type="PANTHER" id="PTHR33908:SF3">
    <property type="entry name" value="UNDECAPRENYL PHOSPHATE-ALPHA-4-AMINO-4-DEOXY-L-ARABINOSE ARABINOSYL TRANSFERASE"/>
    <property type="match status" value="1"/>
</dbReference>
<evidence type="ECO:0000256" key="5">
    <source>
        <dbReference type="ARBA" id="ARBA00022692"/>
    </source>
</evidence>
<evidence type="ECO:0000313" key="11">
    <source>
        <dbReference type="Proteomes" id="UP001518989"/>
    </source>
</evidence>